<dbReference type="Pfam" id="PF03054">
    <property type="entry name" value="tRNA_Me_trans"/>
    <property type="match status" value="1"/>
</dbReference>
<keyword evidence="3" id="KW-0819">tRNA processing</keyword>
<keyword evidence="6" id="KW-0694">RNA-binding</keyword>
<evidence type="ECO:0008006" key="10">
    <source>
        <dbReference type="Google" id="ProtNLM"/>
    </source>
</evidence>
<dbReference type="EMBL" id="JAYMYS010000005">
    <property type="protein sequence ID" value="KAK7391944.1"/>
    <property type="molecule type" value="Genomic_DNA"/>
</dbReference>
<dbReference type="GO" id="GO:0008033">
    <property type="term" value="P:tRNA processing"/>
    <property type="evidence" value="ECO:0007669"/>
    <property type="project" value="UniProtKB-KW"/>
</dbReference>
<dbReference type="GO" id="GO:0000049">
    <property type="term" value="F:tRNA binding"/>
    <property type="evidence" value="ECO:0007669"/>
    <property type="project" value="UniProtKB-KW"/>
</dbReference>
<dbReference type="Proteomes" id="UP001386955">
    <property type="component" value="Unassembled WGS sequence"/>
</dbReference>
<dbReference type="Gene3D" id="2.30.42.10">
    <property type="match status" value="1"/>
</dbReference>
<dbReference type="InterPro" id="IPR036034">
    <property type="entry name" value="PDZ_sf"/>
</dbReference>
<name>A0AAN9XH22_PSOTE</name>
<dbReference type="PANTHER" id="PTHR43052">
    <property type="match status" value="1"/>
</dbReference>
<evidence type="ECO:0000256" key="5">
    <source>
        <dbReference type="ARBA" id="ARBA00022840"/>
    </source>
</evidence>
<keyword evidence="7" id="KW-1015">Disulfide bond</keyword>
<dbReference type="InterPro" id="IPR014729">
    <property type="entry name" value="Rossmann-like_a/b/a_fold"/>
</dbReference>
<keyword evidence="9" id="KW-1185">Reference proteome</keyword>
<proteinExistence type="predicted"/>
<evidence type="ECO:0000256" key="6">
    <source>
        <dbReference type="ARBA" id="ARBA00022884"/>
    </source>
</evidence>
<dbReference type="AlphaFoldDB" id="A0AAN9XH22"/>
<organism evidence="8 9">
    <name type="scientific">Psophocarpus tetragonolobus</name>
    <name type="common">Winged bean</name>
    <name type="synonym">Dolichos tetragonolobus</name>
    <dbReference type="NCBI Taxonomy" id="3891"/>
    <lineage>
        <taxon>Eukaryota</taxon>
        <taxon>Viridiplantae</taxon>
        <taxon>Streptophyta</taxon>
        <taxon>Embryophyta</taxon>
        <taxon>Tracheophyta</taxon>
        <taxon>Spermatophyta</taxon>
        <taxon>Magnoliopsida</taxon>
        <taxon>eudicotyledons</taxon>
        <taxon>Gunneridae</taxon>
        <taxon>Pentapetalae</taxon>
        <taxon>rosids</taxon>
        <taxon>fabids</taxon>
        <taxon>Fabales</taxon>
        <taxon>Fabaceae</taxon>
        <taxon>Papilionoideae</taxon>
        <taxon>50 kb inversion clade</taxon>
        <taxon>NPAAA clade</taxon>
        <taxon>indigoferoid/millettioid clade</taxon>
        <taxon>Phaseoleae</taxon>
        <taxon>Psophocarpus</taxon>
    </lineage>
</organism>
<keyword evidence="5" id="KW-0067">ATP-binding</keyword>
<dbReference type="PANTHER" id="PTHR43052:SF1">
    <property type="entry name" value="TRNA-5-TAURINOMETHYLURIDINE 2-SULFURTRANSFERASE"/>
    <property type="match status" value="1"/>
</dbReference>
<dbReference type="SUPFAM" id="SSF52402">
    <property type="entry name" value="Adenine nucleotide alpha hydrolases-like"/>
    <property type="match status" value="1"/>
</dbReference>
<keyword evidence="1" id="KW-0820">tRNA-binding</keyword>
<dbReference type="InterPro" id="IPR051305">
    <property type="entry name" value="tRNA_2-thiouridylase_MnmA"/>
</dbReference>
<evidence type="ECO:0000313" key="8">
    <source>
        <dbReference type="EMBL" id="KAK7391944.1"/>
    </source>
</evidence>
<evidence type="ECO:0000256" key="3">
    <source>
        <dbReference type="ARBA" id="ARBA00022694"/>
    </source>
</evidence>
<evidence type="ECO:0000256" key="7">
    <source>
        <dbReference type="ARBA" id="ARBA00023157"/>
    </source>
</evidence>
<evidence type="ECO:0000256" key="4">
    <source>
        <dbReference type="ARBA" id="ARBA00022741"/>
    </source>
</evidence>
<sequence>MLRLVVSYLIEEYSSGRTSNPNVLCNTRIKFGAFLDAIGDMGFHYVASRHYANVIDSCDDRMDEPSFLELSLDMVKDQTYFLSHLSQSQLKRLLAPLGCIPKEKVYRLARKFDLPNKDRKNSQGICFLGKIPDNLLPGLQLLEGQMSANQHCLIILLGEMRLLWWMNLRLSGITFMVEHICWLCPFGYPTKADMQANGLVISASPGGPAFRTSVSSRDVILAIDDTSTENMGLYDAAKTTGPRRKLYSFDHS</sequence>
<evidence type="ECO:0000313" key="9">
    <source>
        <dbReference type="Proteomes" id="UP001386955"/>
    </source>
</evidence>
<dbReference type="Gene3D" id="3.40.50.620">
    <property type="entry name" value="HUPs"/>
    <property type="match status" value="1"/>
</dbReference>
<keyword evidence="4" id="KW-0547">Nucleotide-binding</keyword>
<keyword evidence="2" id="KW-0808">Transferase</keyword>
<dbReference type="SUPFAM" id="SSF50156">
    <property type="entry name" value="PDZ domain-like"/>
    <property type="match status" value="1"/>
</dbReference>
<evidence type="ECO:0000256" key="2">
    <source>
        <dbReference type="ARBA" id="ARBA00022679"/>
    </source>
</evidence>
<comment type="caution">
    <text evidence="8">The sequence shown here is derived from an EMBL/GenBank/DDBJ whole genome shotgun (WGS) entry which is preliminary data.</text>
</comment>
<evidence type="ECO:0000256" key="1">
    <source>
        <dbReference type="ARBA" id="ARBA00022555"/>
    </source>
</evidence>
<gene>
    <name evidence="8" type="ORF">VNO78_20368</name>
</gene>
<dbReference type="GO" id="GO:0005524">
    <property type="term" value="F:ATP binding"/>
    <property type="evidence" value="ECO:0007669"/>
    <property type="project" value="UniProtKB-KW"/>
</dbReference>
<reference evidence="8 9" key="1">
    <citation type="submission" date="2024-01" db="EMBL/GenBank/DDBJ databases">
        <title>The genomes of 5 underutilized Papilionoideae crops provide insights into root nodulation and disease resistanc.</title>
        <authorList>
            <person name="Jiang F."/>
        </authorList>
    </citation>
    <scope>NUCLEOTIDE SEQUENCE [LARGE SCALE GENOMIC DNA]</scope>
    <source>
        <strain evidence="8">DUOXIRENSHENG_FW03</strain>
        <tissue evidence="8">Leaves</tissue>
    </source>
</reference>
<accession>A0AAN9XH22</accession>
<protein>
    <recommendedName>
        <fullName evidence="10">tRNA-5-taurinomethyluridine 2-sulfurtransferase</fullName>
    </recommendedName>
</protein>
<dbReference type="GO" id="GO:0016740">
    <property type="term" value="F:transferase activity"/>
    <property type="evidence" value="ECO:0007669"/>
    <property type="project" value="UniProtKB-KW"/>
</dbReference>